<feature type="non-terminal residue" evidence="3">
    <location>
        <position position="81"/>
    </location>
</feature>
<organism evidence="3 4">
    <name type="scientific">Colletotrichum phormii</name>
    <dbReference type="NCBI Taxonomy" id="359342"/>
    <lineage>
        <taxon>Eukaryota</taxon>
        <taxon>Fungi</taxon>
        <taxon>Dikarya</taxon>
        <taxon>Ascomycota</taxon>
        <taxon>Pezizomycotina</taxon>
        <taxon>Sordariomycetes</taxon>
        <taxon>Hypocreomycetidae</taxon>
        <taxon>Glomerellales</taxon>
        <taxon>Glomerellaceae</taxon>
        <taxon>Colletotrichum</taxon>
        <taxon>Colletotrichum acutatum species complex</taxon>
    </lineage>
</organism>
<evidence type="ECO:0000313" key="4">
    <source>
        <dbReference type="Proteomes" id="UP001243989"/>
    </source>
</evidence>
<keyword evidence="2" id="KW-0812">Transmembrane</keyword>
<protein>
    <submittedName>
        <fullName evidence="3">Uncharacterized protein</fullName>
    </submittedName>
</protein>
<feature type="transmembrane region" description="Helical" evidence="2">
    <location>
        <begin position="16"/>
        <end position="35"/>
    </location>
</feature>
<dbReference type="GeneID" id="85474803"/>
<dbReference type="EMBL" id="JAHMHQ010000005">
    <property type="protein sequence ID" value="KAK1639790.1"/>
    <property type="molecule type" value="Genomic_DNA"/>
</dbReference>
<dbReference type="RefSeq" id="XP_060448397.1">
    <property type="nucleotide sequence ID" value="XM_060589941.1"/>
</dbReference>
<evidence type="ECO:0000256" key="1">
    <source>
        <dbReference type="SAM" id="MobiDB-lite"/>
    </source>
</evidence>
<feature type="region of interest" description="Disordered" evidence="1">
    <location>
        <begin position="58"/>
        <end position="81"/>
    </location>
</feature>
<sequence>MQQPPWHRGPRQTSGAFFHVIFSPVRFILVDFLLLSTSSNGFKTRHATRFKQLIRTPSPFIPRQSSHGPPSSASPPPYPEV</sequence>
<name>A0AAJ0EKC7_9PEZI</name>
<comment type="caution">
    <text evidence="3">The sequence shown here is derived from an EMBL/GenBank/DDBJ whole genome shotgun (WGS) entry which is preliminary data.</text>
</comment>
<dbReference type="AlphaFoldDB" id="A0AAJ0EKC7"/>
<feature type="compositionally biased region" description="Pro residues" evidence="1">
    <location>
        <begin position="72"/>
        <end position="81"/>
    </location>
</feature>
<reference evidence="3" key="1">
    <citation type="submission" date="2021-06" db="EMBL/GenBank/DDBJ databases">
        <title>Comparative genomics, transcriptomics and evolutionary studies reveal genomic signatures of adaptation to plant cell wall in hemibiotrophic fungi.</title>
        <authorList>
            <consortium name="DOE Joint Genome Institute"/>
            <person name="Baroncelli R."/>
            <person name="Diaz J.F."/>
            <person name="Benocci T."/>
            <person name="Peng M."/>
            <person name="Battaglia E."/>
            <person name="Haridas S."/>
            <person name="Andreopoulos W."/>
            <person name="Labutti K."/>
            <person name="Pangilinan J."/>
            <person name="Floch G.L."/>
            <person name="Makela M.R."/>
            <person name="Henrissat B."/>
            <person name="Grigoriev I.V."/>
            <person name="Crouch J.A."/>
            <person name="De Vries R.P."/>
            <person name="Sukno S.A."/>
            <person name="Thon M.R."/>
        </authorList>
    </citation>
    <scope>NUCLEOTIDE SEQUENCE</scope>
    <source>
        <strain evidence="3">CBS 102054</strain>
    </source>
</reference>
<accession>A0AAJ0EKC7</accession>
<keyword evidence="2" id="KW-1133">Transmembrane helix</keyword>
<evidence type="ECO:0000313" key="3">
    <source>
        <dbReference type="EMBL" id="KAK1639790.1"/>
    </source>
</evidence>
<gene>
    <name evidence="3" type="ORF">BDP81DRAFT_421846</name>
</gene>
<evidence type="ECO:0000256" key="2">
    <source>
        <dbReference type="SAM" id="Phobius"/>
    </source>
</evidence>
<keyword evidence="2" id="KW-0472">Membrane</keyword>
<keyword evidence="4" id="KW-1185">Reference proteome</keyword>
<proteinExistence type="predicted"/>
<dbReference type="Proteomes" id="UP001243989">
    <property type="component" value="Unassembled WGS sequence"/>
</dbReference>